<evidence type="ECO:0000256" key="8">
    <source>
        <dbReference type="ARBA" id="ARBA00022833"/>
    </source>
</evidence>
<dbReference type="PANTHER" id="PTHR23076">
    <property type="entry name" value="METALLOPROTEASE M41 FTSH"/>
    <property type="match status" value="1"/>
</dbReference>
<dbReference type="EMBL" id="JAODUP010000558">
    <property type="protein sequence ID" value="KAK2147334.1"/>
    <property type="molecule type" value="Genomic_DNA"/>
</dbReference>
<keyword evidence="9" id="KW-0482">Metalloprotease</keyword>
<evidence type="ECO:0000259" key="13">
    <source>
        <dbReference type="SMART" id="SM00382"/>
    </source>
</evidence>
<feature type="transmembrane region" description="Helical" evidence="12">
    <location>
        <begin position="390"/>
        <end position="411"/>
    </location>
</feature>
<dbReference type="PANTHER" id="PTHR23076:SF97">
    <property type="entry name" value="ATP-DEPENDENT ZINC METALLOPROTEASE YME1L1"/>
    <property type="match status" value="1"/>
</dbReference>
<evidence type="ECO:0000256" key="7">
    <source>
        <dbReference type="ARBA" id="ARBA00022801"/>
    </source>
</evidence>
<comment type="cofactor">
    <cofactor evidence="1">
        <name>Zn(2+)</name>
        <dbReference type="ChEBI" id="CHEBI:29105"/>
    </cofactor>
</comment>
<gene>
    <name evidence="14" type="ORF">LSH36_558g00032</name>
</gene>
<evidence type="ECO:0000313" key="15">
    <source>
        <dbReference type="Proteomes" id="UP001208570"/>
    </source>
</evidence>
<keyword evidence="8" id="KW-0862">Zinc</keyword>
<evidence type="ECO:0000256" key="10">
    <source>
        <dbReference type="ARBA" id="ARBA00023128"/>
    </source>
</evidence>
<protein>
    <recommendedName>
        <fullName evidence="13">AAA+ ATPase domain-containing protein</fullName>
    </recommendedName>
</protein>
<dbReference type="InterPro" id="IPR003960">
    <property type="entry name" value="ATPase_AAA_CS"/>
</dbReference>
<dbReference type="SUPFAM" id="SSF52540">
    <property type="entry name" value="P-loop containing nucleoside triphosphate hydrolases"/>
    <property type="match status" value="1"/>
</dbReference>
<dbReference type="CDD" id="cd19501">
    <property type="entry name" value="RecA-like_FtsH"/>
    <property type="match status" value="1"/>
</dbReference>
<comment type="subcellular location">
    <subcellularLocation>
        <location evidence="2">Mitochondrion</location>
    </subcellularLocation>
</comment>
<evidence type="ECO:0000256" key="2">
    <source>
        <dbReference type="ARBA" id="ARBA00004173"/>
    </source>
</evidence>
<reference evidence="14" key="1">
    <citation type="journal article" date="2023" name="Mol. Biol. Evol.">
        <title>Third-Generation Sequencing Reveals the Adaptive Role of the Epigenome in Three Deep-Sea Polychaetes.</title>
        <authorList>
            <person name="Perez M."/>
            <person name="Aroh O."/>
            <person name="Sun Y."/>
            <person name="Lan Y."/>
            <person name="Juniper S.K."/>
            <person name="Young C.R."/>
            <person name="Angers B."/>
            <person name="Qian P.Y."/>
        </authorList>
    </citation>
    <scope>NUCLEOTIDE SEQUENCE</scope>
    <source>
        <strain evidence="14">P08H-3</strain>
    </source>
</reference>
<evidence type="ECO:0000256" key="3">
    <source>
        <dbReference type="ARBA" id="ARBA00010044"/>
    </source>
</evidence>
<dbReference type="GO" id="GO:0016887">
    <property type="term" value="F:ATP hydrolysis activity"/>
    <property type="evidence" value="ECO:0007669"/>
    <property type="project" value="InterPro"/>
</dbReference>
<evidence type="ECO:0000256" key="4">
    <source>
        <dbReference type="ARBA" id="ARBA00010550"/>
    </source>
</evidence>
<proteinExistence type="inferred from homology"/>
<evidence type="ECO:0000256" key="9">
    <source>
        <dbReference type="ARBA" id="ARBA00023049"/>
    </source>
</evidence>
<feature type="compositionally biased region" description="Polar residues" evidence="11">
    <location>
        <begin position="881"/>
        <end position="893"/>
    </location>
</feature>
<sequence>MVITGKALTQLKVNKASNPDELSNRVLKELANQLAPLLIIIFQERKTGNVSDRKITMNCGFLDMNELFHNIMADRGFCIRVALALKLATLEIPPIIKLAYRLPITVKIIRTFCGNVNSQIVPQDRQRAVKLWIILRVLLVTMFAFCSSQPQFVLPVSHLASIWNTIRSASQTAVRTQTRQGQQHVTASVTTDDLPINQHELSNGVKETLNELGFSELAKHVKVELLNPVLQPALRKDSRLQHLEPSYISTESFFVNRHGHTLQELLQPSPQMVRISFPLLSSSGSIFPSAFSQQRRGFQTVRQKKSYGLGGETPKHTKVMDFVRGSIFKTVTSKEHISDKVRNLLEDPQLDPSVQEKIKISFAEGYMAGQEIPPKAGVLPSYLFRVLKSFTIIILVMVVMLVTLRFIPVYFTNTRLSTMLGDIGHTVKIEEVEERFGDVRGADEVKEELKDVVEFLRNPDKFTALGAKLPKGVLLCGPPGVGKTLLARAVAGEADVPFIYASGAEFDEVYVGVGAKKIRELFNDAKTRAPCVIFLDEIDTVGAKRTNSEAHPYANQTINQLLTEMDGFKQNEGIIILGATNRRDHLDPALMRAGRFDMEIYMHPPDYNGRKEIFDLYLGKVKAGPDINLDKLARATTGFNGADIANLVNQSAIIAALQNDSSVCMSHLEYAREKITMGPVKKKRIPDEETNRVTAFHEAGHAVVAYFSKDATSPHKITIMPRGQALGHTAFIPEKDQYNLTKNQLFAEMDVALGGRVAEELTFGSDKVTTGAGSDFEKANNIAEAVVKKLGMSEKAGLRIIEDKDFMGKPHPDYSSATLEIVDNEIKRVLQDSYERCRSLLKGHSRELRELAEALLKYETLDADEIRMIMDGKKFVKKSPKSTGSNQPVLAQKSNKKAIKALIEGTKLSSTSSRPESSGRDA</sequence>
<dbReference type="InterPro" id="IPR041569">
    <property type="entry name" value="AAA_lid_3"/>
</dbReference>
<dbReference type="GO" id="GO:0004176">
    <property type="term" value="F:ATP-dependent peptidase activity"/>
    <property type="evidence" value="ECO:0007669"/>
    <property type="project" value="InterPro"/>
</dbReference>
<evidence type="ECO:0000256" key="1">
    <source>
        <dbReference type="ARBA" id="ARBA00001947"/>
    </source>
</evidence>
<dbReference type="GO" id="GO:0007005">
    <property type="term" value="P:mitochondrion organization"/>
    <property type="evidence" value="ECO:0007669"/>
    <property type="project" value="TreeGrafter"/>
</dbReference>
<dbReference type="GO" id="GO:0006515">
    <property type="term" value="P:protein quality control for misfolded or incompletely synthesized proteins"/>
    <property type="evidence" value="ECO:0007669"/>
    <property type="project" value="TreeGrafter"/>
</dbReference>
<dbReference type="Gene3D" id="3.40.50.300">
    <property type="entry name" value="P-loop containing nucleotide triphosphate hydrolases"/>
    <property type="match status" value="1"/>
</dbReference>
<feature type="domain" description="AAA+ ATPase" evidence="13">
    <location>
        <begin position="469"/>
        <end position="606"/>
    </location>
</feature>
<dbReference type="Pfam" id="PF17862">
    <property type="entry name" value="AAA_lid_3"/>
    <property type="match status" value="1"/>
</dbReference>
<keyword evidence="12" id="KW-0812">Transmembrane</keyword>
<keyword evidence="5" id="KW-0645">Protease</keyword>
<evidence type="ECO:0000256" key="12">
    <source>
        <dbReference type="SAM" id="Phobius"/>
    </source>
</evidence>
<keyword evidence="12" id="KW-1133">Transmembrane helix</keyword>
<evidence type="ECO:0000256" key="6">
    <source>
        <dbReference type="ARBA" id="ARBA00022723"/>
    </source>
</evidence>
<dbReference type="FunFam" id="3.40.50.300:FF:000195">
    <property type="entry name" value="ATP-dependent zinc metalloprotease FTSH 11"/>
    <property type="match status" value="1"/>
</dbReference>
<dbReference type="InterPro" id="IPR027417">
    <property type="entry name" value="P-loop_NTPase"/>
</dbReference>
<dbReference type="Pfam" id="PF00004">
    <property type="entry name" value="AAA"/>
    <property type="match status" value="1"/>
</dbReference>
<feature type="region of interest" description="Disordered" evidence="11">
    <location>
        <begin position="876"/>
        <end position="922"/>
    </location>
</feature>
<keyword evidence="6" id="KW-0479">Metal-binding</keyword>
<keyword evidence="7" id="KW-0378">Hydrolase</keyword>
<dbReference type="Gene3D" id="1.10.8.60">
    <property type="match status" value="1"/>
</dbReference>
<dbReference type="PROSITE" id="PS00674">
    <property type="entry name" value="AAA"/>
    <property type="match status" value="1"/>
</dbReference>
<dbReference type="GO" id="GO:0046872">
    <property type="term" value="F:metal ion binding"/>
    <property type="evidence" value="ECO:0007669"/>
    <property type="project" value="UniProtKB-KW"/>
</dbReference>
<evidence type="ECO:0000313" key="14">
    <source>
        <dbReference type="EMBL" id="KAK2147334.1"/>
    </source>
</evidence>
<accession>A0AAD9J6F2</accession>
<comment type="caution">
    <text evidence="14">The sequence shown here is derived from an EMBL/GenBank/DDBJ whole genome shotgun (WGS) entry which is preliminary data.</text>
</comment>
<dbReference type="AlphaFoldDB" id="A0AAD9J6F2"/>
<dbReference type="Pfam" id="PF01434">
    <property type="entry name" value="Peptidase_M41"/>
    <property type="match status" value="1"/>
</dbReference>
<dbReference type="Gene3D" id="1.20.58.760">
    <property type="entry name" value="Peptidase M41"/>
    <property type="match status" value="1"/>
</dbReference>
<keyword evidence="10" id="KW-0496">Mitochondrion</keyword>
<evidence type="ECO:0000256" key="11">
    <source>
        <dbReference type="SAM" id="MobiDB-lite"/>
    </source>
</evidence>
<organism evidence="14 15">
    <name type="scientific">Paralvinella palmiformis</name>
    <dbReference type="NCBI Taxonomy" id="53620"/>
    <lineage>
        <taxon>Eukaryota</taxon>
        <taxon>Metazoa</taxon>
        <taxon>Spiralia</taxon>
        <taxon>Lophotrochozoa</taxon>
        <taxon>Annelida</taxon>
        <taxon>Polychaeta</taxon>
        <taxon>Sedentaria</taxon>
        <taxon>Canalipalpata</taxon>
        <taxon>Terebellida</taxon>
        <taxon>Terebelliformia</taxon>
        <taxon>Alvinellidae</taxon>
        <taxon>Paralvinella</taxon>
    </lineage>
</organism>
<dbReference type="InterPro" id="IPR003959">
    <property type="entry name" value="ATPase_AAA_core"/>
</dbReference>
<dbReference type="SMART" id="SM00382">
    <property type="entry name" value="AAA"/>
    <property type="match status" value="1"/>
</dbReference>
<comment type="similarity">
    <text evidence="3">In the C-terminal section; belongs to the peptidase M41 family.</text>
</comment>
<dbReference type="SUPFAM" id="SSF140990">
    <property type="entry name" value="FtsH protease domain-like"/>
    <property type="match status" value="1"/>
</dbReference>
<dbReference type="GO" id="GO:0005524">
    <property type="term" value="F:ATP binding"/>
    <property type="evidence" value="ECO:0007669"/>
    <property type="project" value="InterPro"/>
</dbReference>
<dbReference type="Proteomes" id="UP001208570">
    <property type="component" value="Unassembled WGS sequence"/>
</dbReference>
<comment type="similarity">
    <text evidence="4">In the N-terminal section; belongs to the AAA ATPase family.</text>
</comment>
<name>A0AAD9J6F2_9ANNE</name>
<evidence type="ECO:0000256" key="5">
    <source>
        <dbReference type="ARBA" id="ARBA00022670"/>
    </source>
</evidence>
<dbReference type="GO" id="GO:0005743">
    <property type="term" value="C:mitochondrial inner membrane"/>
    <property type="evidence" value="ECO:0007669"/>
    <property type="project" value="TreeGrafter"/>
</dbReference>
<dbReference type="FunFam" id="1.20.58.760:FF:000001">
    <property type="entry name" value="ATP-dependent zinc metalloprotease FtsH"/>
    <property type="match status" value="1"/>
</dbReference>
<dbReference type="InterPro" id="IPR003593">
    <property type="entry name" value="AAA+_ATPase"/>
</dbReference>
<dbReference type="GO" id="GO:0004222">
    <property type="term" value="F:metalloendopeptidase activity"/>
    <property type="evidence" value="ECO:0007669"/>
    <property type="project" value="InterPro"/>
</dbReference>
<dbReference type="FunFam" id="1.10.8.60:FF:000001">
    <property type="entry name" value="ATP-dependent zinc metalloprotease FtsH"/>
    <property type="match status" value="1"/>
</dbReference>
<keyword evidence="12" id="KW-0472">Membrane</keyword>
<dbReference type="InterPro" id="IPR000642">
    <property type="entry name" value="Peptidase_M41"/>
</dbReference>
<keyword evidence="15" id="KW-1185">Reference proteome</keyword>
<dbReference type="InterPro" id="IPR037219">
    <property type="entry name" value="Peptidase_M41-like"/>
</dbReference>